<protein>
    <submittedName>
        <fullName evidence="5">GntR family transcriptional regulator</fullName>
    </submittedName>
</protein>
<dbReference type="RefSeq" id="WP_113660368.1">
    <property type="nucleotide sequence ID" value="NZ_KZ845682.1"/>
</dbReference>
<name>A0A364K0L5_9BACL</name>
<evidence type="ECO:0000313" key="6">
    <source>
        <dbReference type="Proteomes" id="UP000251213"/>
    </source>
</evidence>
<evidence type="ECO:0000313" key="5">
    <source>
        <dbReference type="EMBL" id="RAL21044.1"/>
    </source>
</evidence>
<reference evidence="5 6" key="1">
    <citation type="submission" date="2018-06" db="EMBL/GenBank/DDBJ databases">
        <title>Thermoflavimicrobium daqus sp. nov., a thermophilic microbe isolated from Moutai-flavour Daqu.</title>
        <authorList>
            <person name="Wang X."/>
            <person name="Zhou H."/>
        </authorList>
    </citation>
    <scope>NUCLEOTIDE SEQUENCE [LARGE SCALE GENOMIC DNA]</scope>
    <source>
        <strain evidence="5 6">FBKL4.011</strain>
    </source>
</reference>
<proteinExistence type="predicted"/>
<sequence length="130" mass="15148">MKEHKVGSIRLRIDFSQPIYEQILDQIRNAIAKGEIQLGEKIPSVRQMAHELKINPNTVMRAYRELERAGLTEKRRGQGTFITASDEYVKKFKTKLLEQYIDEFLENIEGLGFSWADVEEYVCKAKREGK</sequence>
<accession>A0A364K0L5</accession>
<dbReference type="Pfam" id="PF00392">
    <property type="entry name" value="GntR"/>
    <property type="match status" value="1"/>
</dbReference>
<keyword evidence="1" id="KW-0805">Transcription regulation</keyword>
<keyword evidence="3" id="KW-0804">Transcription</keyword>
<comment type="caution">
    <text evidence="5">The sequence shown here is derived from an EMBL/GenBank/DDBJ whole genome shotgun (WGS) entry which is preliminary data.</text>
</comment>
<dbReference type="PANTHER" id="PTHR38445:SF9">
    <property type="entry name" value="HTH-TYPE TRANSCRIPTIONAL REPRESSOR YTRA"/>
    <property type="match status" value="1"/>
</dbReference>
<organism evidence="5 6">
    <name type="scientific">Thermoflavimicrobium daqui</name>
    <dbReference type="NCBI Taxonomy" id="2137476"/>
    <lineage>
        <taxon>Bacteria</taxon>
        <taxon>Bacillati</taxon>
        <taxon>Bacillota</taxon>
        <taxon>Bacilli</taxon>
        <taxon>Bacillales</taxon>
        <taxon>Thermoactinomycetaceae</taxon>
        <taxon>Thermoflavimicrobium</taxon>
    </lineage>
</organism>
<dbReference type="InterPro" id="IPR036390">
    <property type="entry name" value="WH_DNA-bd_sf"/>
</dbReference>
<dbReference type="EMBL" id="QJKK01000020">
    <property type="protein sequence ID" value="RAL21044.1"/>
    <property type="molecule type" value="Genomic_DNA"/>
</dbReference>
<dbReference type="Proteomes" id="UP000251213">
    <property type="component" value="Unassembled WGS sequence"/>
</dbReference>
<dbReference type="GO" id="GO:0003677">
    <property type="term" value="F:DNA binding"/>
    <property type="evidence" value="ECO:0007669"/>
    <property type="project" value="UniProtKB-KW"/>
</dbReference>
<gene>
    <name evidence="5" type="ORF">DL897_17300</name>
</gene>
<evidence type="ECO:0000259" key="4">
    <source>
        <dbReference type="PROSITE" id="PS50949"/>
    </source>
</evidence>
<dbReference type="PROSITE" id="PS50949">
    <property type="entry name" value="HTH_GNTR"/>
    <property type="match status" value="1"/>
</dbReference>
<dbReference type="CDD" id="cd07377">
    <property type="entry name" value="WHTH_GntR"/>
    <property type="match status" value="1"/>
</dbReference>
<dbReference type="OrthoDB" id="362473at2"/>
<keyword evidence="6" id="KW-1185">Reference proteome</keyword>
<dbReference type="PANTHER" id="PTHR38445">
    <property type="entry name" value="HTH-TYPE TRANSCRIPTIONAL REPRESSOR YTRA"/>
    <property type="match status" value="1"/>
</dbReference>
<evidence type="ECO:0000256" key="3">
    <source>
        <dbReference type="ARBA" id="ARBA00023163"/>
    </source>
</evidence>
<evidence type="ECO:0000256" key="1">
    <source>
        <dbReference type="ARBA" id="ARBA00023015"/>
    </source>
</evidence>
<dbReference type="InterPro" id="IPR000524">
    <property type="entry name" value="Tscrpt_reg_HTH_GntR"/>
</dbReference>
<evidence type="ECO:0000256" key="2">
    <source>
        <dbReference type="ARBA" id="ARBA00023125"/>
    </source>
</evidence>
<keyword evidence="2" id="KW-0238">DNA-binding</keyword>
<dbReference type="AlphaFoldDB" id="A0A364K0L5"/>
<dbReference type="SUPFAM" id="SSF46785">
    <property type="entry name" value="Winged helix' DNA-binding domain"/>
    <property type="match status" value="1"/>
</dbReference>
<dbReference type="Gene3D" id="1.10.10.10">
    <property type="entry name" value="Winged helix-like DNA-binding domain superfamily/Winged helix DNA-binding domain"/>
    <property type="match status" value="1"/>
</dbReference>
<reference evidence="5 6" key="2">
    <citation type="submission" date="2018-06" db="EMBL/GenBank/DDBJ databases">
        <authorList>
            <person name="Zhirakovskaya E."/>
        </authorList>
    </citation>
    <scope>NUCLEOTIDE SEQUENCE [LARGE SCALE GENOMIC DNA]</scope>
    <source>
        <strain evidence="5 6">FBKL4.011</strain>
    </source>
</reference>
<dbReference type="SMART" id="SM00345">
    <property type="entry name" value="HTH_GNTR"/>
    <property type="match status" value="1"/>
</dbReference>
<feature type="domain" description="HTH gntR-type" evidence="4">
    <location>
        <begin position="17"/>
        <end position="85"/>
    </location>
</feature>
<dbReference type="InterPro" id="IPR036388">
    <property type="entry name" value="WH-like_DNA-bd_sf"/>
</dbReference>
<dbReference type="GO" id="GO:0003700">
    <property type="term" value="F:DNA-binding transcription factor activity"/>
    <property type="evidence" value="ECO:0007669"/>
    <property type="project" value="InterPro"/>
</dbReference>